<name>A0A3M7TXD2_9BACI</name>
<evidence type="ECO:0000313" key="3">
    <source>
        <dbReference type="EMBL" id="RNA70236.1"/>
    </source>
</evidence>
<feature type="transmembrane region" description="Helical" evidence="1">
    <location>
        <begin position="62"/>
        <end position="82"/>
    </location>
</feature>
<comment type="caution">
    <text evidence="3">The sequence shown here is derived from an EMBL/GenBank/DDBJ whole genome shotgun (WGS) entry which is preliminary data.</text>
</comment>
<keyword evidence="1" id="KW-1133">Transmembrane helix</keyword>
<proteinExistence type="predicted"/>
<evidence type="ECO:0000259" key="2">
    <source>
        <dbReference type="Pfam" id="PF18917"/>
    </source>
</evidence>
<sequence>MKRRNNLLPGLILIALGAYFFARQMGWHIPLSDTLFSWPSILLIAGLLFCGQAWSNKDDGQLFSGLVMTGLGIQFHAVHTYGLWSHHWAYFTLIIGIAFLAKYFFSRRDGWVPGIILTALSILSLFYQGTVVLIRESLGSFAQYWPVLLILAGVYILFFRKK</sequence>
<dbReference type="OrthoDB" id="2989824at2"/>
<feature type="transmembrane region" description="Helical" evidence="1">
    <location>
        <begin position="112"/>
        <end position="135"/>
    </location>
</feature>
<dbReference type="AlphaFoldDB" id="A0A3M7TXD2"/>
<keyword evidence="1" id="KW-0472">Membrane</keyword>
<feature type="domain" description="LiaI-LiaF-like transmembrane region" evidence="2">
    <location>
        <begin position="8"/>
        <end position="49"/>
    </location>
</feature>
<accession>A0A3M7TXD2</accession>
<organism evidence="3 4">
    <name type="scientific">Alteribacter keqinensis</name>
    <dbReference type="NCBI Taxonomy" id="2483800"/>
    <lineage>
        <taxon>Bacteria</taxon>
        <taxon>Bacillati</taxon>
        <taxon>Bacillota</taxon>
        <taxon>Bacilli</taxon>
        <taxon>Bacillales</taxon>
        <taxon>Bacillaceae</taxon>
        <taxon>Alteribacter</taxon>
    </lineage>
</organism>
<gene>
    <name evidence="3" type="ORF">EBO34_10005</name>
</gene>
<feature type="transmembrane region" description="Helical" evidence="1">
    <location>
        <begin position="38"/>
        <end position="55"/>
    </location>
</feature>
<evidence type="ECO:0000313" key="4">
    <source>
        <dbReference type="Proteomes" id="UP000278746"/>
    </source>
</evidence>
<dbReference type="EMBL" id="RHIB01000001">
    <property type="protein sequence ID" value="RNA70236.1"/>
    <property type="molecule type" value="Genomic_DNA"/>
</dbReference>
<keyword evidence="1" id="KW-0812">Transmembrane</keyword>
<dbReference type="InterPro" id="IPR043726">
    <property type="entry name" value="LiaI-LiaF-like_TM1"/>
</dbReference>
<feature type="transmembrane region" description="Helical" evidence="1">
    <location>
        <begin position="141"/>
        <end position="159"/>
    </location>
</feature>
<evidence type="ECO:0000256" key="1">
    <source>
        <dbReference type="SAM" id="Phobius"/>
    </source>
</evidence>
<dbReference type="Pfam" id="PF18917">
    <property type="entry name" value="LiaI-LiaF-like_TM1"/>
    <property type="match status" value="1"/>
</dbReference>
<feature type="transmembrane region" description="Helical" evidence="1">
    <location>
        <begin position="88"/>
        <end position="105"/>
    </location>
</feature>
<dbReference type="Proteomes" id="UP000278746">
    <property type="component" value="Unassembled WGS sequence"/>
</dbReference>
<reference evidence="3 4" key="1">
    <citation type="submission" date="2018-10" db="EMBL/GenBank/DDBJ databases">
        <title>Bacillus Keqinensis sp. nov., a moderately halophilic bacterium isolated from a saline-alkaline lake.</title>
        <authorList>
            <person name="Wang H."/>
        </authorList>
    </citation>
    <scope>NUCLEOTIDE SEQUENCE [LARGE SCALE GENOMIC DNA]</scope>
    <source>
        <strain evidence="3 4">KQ-3</strain>
    </source>
</reference>
<dbReference type="RefSeq" id="WP_122897826.1">
    <property type="nucleotide sequence ID" value="NZ_RHIB01000001.1"/>
</dbReference>
<protein>
    <recommendedName>
        <fullName evidence="2">LiaI-LiaF-like transmembrane region domain-containing protein</fullName>
    </recommendedName>
</protein>
<keyword evidence="4" id="KW-1185">Reference proteome</keyword>